<evidence type="ECO:0000256" key="1">
    <source>
        <dbReference type="SAM" id="Phobius"/>
    </source>
</evidence>
<feature type="transmembrane region" description="Helical" evidence="1">
    <location>
        <begin position="21"/>
        <end position="38"/>
    </location>
</feature>
<dbReference type="RefSeq" id="WP_284063033.1">
    <property type="nucleotide sequence ID" value="NZ_CP126158.1"/>
</dbReference>
<keyword evidence="3" id="KW-1185">Reference proteome</keyword>
<gene>
    <name evidence="2" type="ORF">ACFQFD_09600</name>
</gene>
<organism evidence="2 3">
    <name type="scientific">Halobaculum halobium</name>
    <dbReference type="NCBI Taxonomy" id="3032281"/>
    <lineage>
        <taxon>Archaea</taxon>
        <taxon>Methanobacteriati</taxon>
        <taxon>Methanobacteriota</taxon>
        <taxon>Stenosarchaea group</taxon>
        <taxon>Halobacteria</taxon>
        <taxon>Halobacteriales</taxon>
        <taxon>Haloferacaceae</taxon>
        <taxon>Halobaculum</taxon>
    </lineage>
</organism>
<dbReference type="AlphaFoldDB" id="A0ABD5TFK9"/>
<dbReference type="Proteomes" id="UP001596443">
    <property type="component" value="Unassembled WGS sequence"/>
</dbReference>
<proteinExistence type="predicted"/>
<comment type="caution">
    <text evidence="2">The sequence shown here is derived from an EMBL/GenBank/DDBJ whole genome shotgun (WGS) entry which is preliminary data.</text>
</comment>
<keyword evidence="1" id="KW-1133">Transmembrane helix</keyword>
<dbReference type="GeneID" id="81209298"/>
<keyword evidence="1" id="KW-0812">Transmembrane</keyword>
<name>A0ABD5TFK9_9EURY</name>
<sequence>MYTQHARTQSSHERHRHDPSLAVALALALLPLVALAALHRPMLALGVLAGALGPRLLRAIGRRLRTHAAARLAVRRPA</sequence>
<feature type="transmembrane region" description="Helical" evidence="1">
    <location>
        <begin position="44"/>
        <end position="61"/>
    </location>
</feature>
<accession>A0ABD5TFK9</accession>
<protein>
    <submittedName>
        <fullName evidence="2">Uncharacterized protein</fullName>
    </submittedName>
</protein>
<keyword evidence="1" id="KW-0472">Membrane</keyword>
<evidence type="ECO:0000313" key="2">
    <source>
        <dbReference type="EMBL" id="MFC6786230.1"/>
    </source>
</evidence>
<reference evidence="2 3" key="1">
    <citation type="journal article" date="2019" name="Int. J. Syst. Evol. Microbiol.">
        <title>The Global Catalogue of Microorganisms (GCM) 10K type strain sequencing project: providing services to taxonomists for standard genome sequencing and annotation.</title>
        <authorList>
            <consortium name="The Broad Institute Genomics Platform"/>
            <consortium name="The Broad Institute Genome Sequencing Center for Infectious Disease"/>
            <person name="Wu L."/>
            <person name="Ma J."/>
        </authorList>
    </citation>
    <scope>NUCLEOTIDE SEQUENCE [LARGE SCALE GENOMIC DNA]</scope>
    <source>
        <strain evidence="2 3">SYNS20</strain>
    </source>
</reference>
<evidence type="ECO:0000313" key="3">
    <source>
        <dbReference type="Proteomes" id="UP001596443"/>
    </source>
</evidence>
<dbReference type="EMBL" id="JBHSWX010000012">
    <property type="protein sequence ID" value="MFC6786230.1"/>
    <property type="molecule type" value="Genomic_DNA"/>
</dbReference>